<evidence type="ECO:0000313" key="3">
    <source>
        <dbReference type="Proteomes" id="UP000464178"/>
    </source>
</evidence>
<keyword evidence="3" id="KW-1185">Reference proteome</keyword>
<sequence>MSGIARPGEGVRCSACPCCVTAPRQAGAKYRACRHPVEKTRWHPVWLLLRTDEPRPPAPAAALVGVSVITARAVLHRWNEPGPGGLTDRRAPNGGGPGCPRTSGRPRSRP</sequence>
<reference evidence="2 3" key="1">
    <citation type="submission" date="2019-05" db="EMBL/GenBank/DDBJ databases">
        <authorList>
            <consortium name="Science for Life Laboratories"/>
        </authorList>
    </citation>
    <scope>NUCLEOTIDE SEQUENCE [LARGE SCALE GENOMIC DNA]</scope>
    <source>
        <strain evidence="2">Soil9</strain>
    </source>
</reference>
<proteinExistence type="predicted"/>
<name>A0A6P2D2E8_9BACT</name>
<feature type="region of interest" description="Disordered" evidence="1">
    <location>
        <begin position="77"/>
        <end position="110"/>
    </location>
</feature>
<evidence type="ECO:0000256" key="1">
    <source>
        <dbReference type="SAM" id="MobiDB-lite"/>
    </source>
</evidence>
<accession>A0A6P2D2E8</accession>
<evidence type="ECO:0000313" key="2">
    <source>
        <dbReference type="EMBL" id="VTR94736.1"/>
    </source>
</evidence>
<dbReference type="KEGG" id="gms:SOIL9_29780"/>
<dbReference type="EMBL" id="LR593886">
    <property type="protein sequence ID" value="VTR94736.1"/>
    <property type="molecule type" value="Genomic_DNA"/>
</dbReference>
<protein>
    <submittedName>
        <fullName evidence="2">Uncharacterized protein</fullName>
    </submittedName>
</protein>
<organism evidence="2 3">
    <name type="scientific">Gemmata massiliana</name>
    <dbReference type="NCBI Taxonomy" id="1210884"/>
    <lineage>
        <taxon>Bacteria</taxon>
        <taxon>Pseudomonadati</taxon>
        <taxon>Planctomycetota</taxon>
        <taxon>Planctomycetia</taxon>
        <taxon>Gemmatales</taxon>
        <taxon>Gemmataceae</taxon>
        <taxon>Gemmata</taxon>
    </lineage>
</organism>
<dbReference type="RefSeq" id="WP_162669232.1">
    <property type="nucleotide sequence ID" value="NZ_LR593886.1"/>
</dbReference>
<dbReference type="AlphaFoldDB" id="A0A6P2D2E8"/>
<dbReference type="Proteomes" id="UP000464178">
    <property type="component" value="Chromosome"/>
</dbReference>
<gene>
    <name evidence="2" type="ORF">SOIL9_29780</name>
</gene>